<protein>
    <submittedName>
        <fullName evidence="2">Cytochrome c-type biogenesis protein CcmD, interacts with CcmCE</fullName>
    </submittedName>
</protein>
<gene>
    <name evidence="2" type="ORF">J121_365</name>
</gene>
<name>A0A0L1KF45_9SPHN</name>
<dbReference type="Proteomes" id="UP000037446">
    <property type="component" value="Unassembled WGS sequence"/>
</dbReference>
<proteinExistence type="predicted"/>
<dbReference type="PATRIC" id="fig|1306953.7.peg.368"/>
<reference evidence="2" key="1">
    <citation type="submission" date="2015-02" db="EMBL/GenBank/DDBJ databases">
        <authorList>
            <person name="Chooi Y.-H."/>
        </authorList>
    </citation>
    <scope>NUCLEOTIDE SEQUENCE [LARGE SCALE GENOMIC DNA]</scope>
    <source>
        <strain evidence="2">LAMA 915</strain>
    </source>
</reference>
<comment type="caution">
    <text evidence="2">The sequence shown here is derived from an EMBL/GenBank/DDBJ whole genome shotgun (WGS) entry which is preliminary data.</text>
</comment>
<evidence type="ECO:0000256" key="1">
    <source>
        <dbReference type="SAM" id="Phobius"/>
    </source>
</evidence>
<keyword evidence="1" id="KW-0472">Membrane</keyword>
<evidence type="ECO:0000313" key="2">
    <source>
        <dbReference type="EMBL" id="KNH02583.1"/>
    </source>
</evidence>
<dbReference type="EMBL" id="JYNE01000022">
    <property type="protein sequence ID" value="KNH02583.1"/>
    <property type="molecule type" value="Genomic_DNA"/>
</dbReference>
<evidence type="ECO:0000313" key="3">
    <source>
        <dbReference type="Proteomes" id="UP000037446"/>
    </source>
</evidence>
<dbReference type="GeneID" id="93685146"/>
<organism evidence="2 3">
    <name type="scientific">Qipengyuania citrea LAMA 915</name>
    <dbReference type="NCBI Taxonomy" id="1306953"/>
    <lineage>
        <taxon>Bacteria</taxon>
        <taxon>Pseudomonadati</taxon>
        <taxon>Pseudomonadota</taxon>
        <taxon>Alphaproteobacteria</taxon>
        <taxon>Sphingomonadales</taxon>
        <taxon>Erythrobacteraceae</taxon>
        <taxon>Qipengyuania</taxon>
    </lineage>
</organism>
<keyword evidence="1" id="KW-1133">Transmembrane helix</keyword>
<accession>A0A0L1KF45</accession>
<dbReference type="RefSeq" id="WP_197458278.1">
    <property type="nucleotide sequence ID" value="NZ_JYNE01000022.1"/>
</dbReference>
<keyword evidence="1" id="KW-0812">Transmembrane</keyword>
<dbReference type="AlphaFoldDB" id="A0A0L1KF45"/>
<sequence>MREALDQWDFVVAAYAVGVIGTLGMVAWAWFDMQRAEKRRDESRRK</sequence>
<feature type="transmembrane region" description="Helical" evidence="1">
    <location>
        <begin position="12"/>
        <end position="31"/>
    </location>
</feature>